<keyword evidence="2" id="KW-1185">Reference proteome</keyword>
<proteinExistence type="predicted"/>
<sequence length="176" mass="17460">MIESTIAELTGESSAAATTDGCGTPLFAYSLRATALSYARLVAAAPESPEGRVAAAMQAHPDLVGGEDRDVTAMMRAVPGLVAKDGAEAVQLMGLKVNGVGIGVAVKISDGGDRARLPISAGILRALGVPADALATLPATNILGGGRPVGELRATAAATAVLEELTRSAAAQTGAK</sequence>
<gene>
    <name evidence="1" type="ORF">JOF28_000112</name>
</gene>
<dbReference type="Proteomes" id="UP000675163">
    <property type="component" value="Unassembled WGS sequence"/>
</dbReference>
<dbReference type="Pfam" id="PF06089">
    <property type="entry name" value="Asparaginase_II"/>
    <property type="match status" value="1"/>
</dbReference>
<name>A0A940PKM0_9MICO</name>
<evidence type="ECO:0000313" key="1">
    <source>
        <dbReference type="EMBL" id="MBP1324880.1"/>
    </source>
</evidence>
<dbReference type="InterPro" id="IPR010349">
    <property type="entry name" value="Asparaginase_II"/>
</dbReference>
<dbReference type="PANTHER" id="PTHR42110">
    <property type="entry name" value="L-ASPARAGINASE, PUTATIVE (AFU_ORTHOLOGUE AFUA_3G11890)-RELATED"/>
    <property type="match status" value="1"/>
</dbReference>
<dbReference type="AlphaFoldDB" id="A0A940PKM0"/>
<protein>
    <submittedName>
        <fullName evidence="1">L-asparaginase II</fullName>
    </submittedName>
</protein>
<dbReference type="EMBL" id="JAFIDA010000001">
    <property type="protein sequence ID" value="MBP1324880.1"/>
    <property type="molecule type" value="Genomic_DNA"/>
</dbReference>
<dbReference type="PANTHER" id="PTHR42110:SF1">
    <property type="entry name" value="L-ASPARAGINASE, PUTATIVE (AFU_ORTHOLOGUE AFUA_3G11890)-RELATED"/>
    <property type="match status" value="1"/>
</dbReference>
<organism evidence="1 2">
    <name type="scientific">Leucobacter exalbidus</name>
    <dbReference type="NCBI Taxonomy" id="662960"/>
    <lineage>
        <taxon>Bacteria</taxon>
        <taxon>Bacillati</taxon>
        <taxon>Actinomycetota</taxon>
        <taxon>Actinomycetes</taxon>
        <taxon>Micrococcales</taxon>
        <taxon>Microbacteriaceae</taxon>
        <taxon>Leucobacter</taxon>
    </lineage>
</organism>
<comment type="caution">
    <text evidence="1">The sequence shown here is derived from an EMBL/GenBank/DDBJ whole genome shotgun (WGS) entry which is preliminary data.</text>
</comment>
<evidence type="ECO:0000313" key="2">
    <source>
        <dbReference type="Proteomes" id="UP000675163"/>
    </source>
</evidence>
<accession>A0A940PKM0</accession>
<reference evidence="1" key="1">
    <citation type="submission" date="2021-02" db="EMBL/GenBank/DDBJ databases">
        <title>Sequencing the genomes of 1000 actinobacteria strains.</title>
        <authorList>
            <person name="Klenk H.-P."/>
        </authorList>
    </citation>
    <scope>NUCLEOTIDE SEQUENCE</scope>
    <source>
        <strain evidence="1">DSM 22850</strain>
    </source>
</reference>